<name>A0A9D4PJS2_RHISA</name>
<dbReference type="GO" id="GO:0003676">
    <property type="term" value="F:nucleic acid binding"/>
    <property type="evidence" value="ECO:0007669"/>
    <property type="project" value="InterPro"/>
</dbReference>
<dbReference type="Proteomes" id="UP000821837">
    <property type="component" value="Unassembled WGS sequence"/>
</dbReference>
<evidence type="ECO:0000313" key="5">
    <source>
        <dbReference type="Proteomes" id="UP000821837"/>
    </source>
</evidence>
<dbReference type="EMBL" id="JABSTV010001253">
    <property type="protein sequence ID" value="KAH7943888.1"/>
    <property type="molecule type" value="Genomic_DNA"/>
</dbReference>
<evidence type="ECO:0000259" key="3">
    <source>
        <dbReference type="PROSITE" id="PS50158"/>
    </source>
</evidence>
<organism evidence="4 5">
    <name type="scientific">Rhipicephalus sanguineus</name>
    <name type="common">Brown dog tick</name>
    <name type="synonym">Ixodes sanguineus</name>
    <dbReference type="NCBI Taxonomy" id="34632"/>
    <lineage>
        <taxon>Eukaryota</taxon>
        <taxon>Metazoa</taxon>
        <taxon>Ecdysozoa</taxon>
        <taxon>Arthropoda</taxon>
        <taxon>Chelicerata</taxon>
        <taxon>Arachnida</taxon>
        <taxon>Acari</taxon>
        <taxon>Parasitiformes</taxon>
        <taxon>Ixodida</taxon>
        <taxon>Ixodoidea</taxon>
        <taxon>Ixodidae</taxon>
        <taxon>Rhipicephalinae</taxon>
        <taxon>Rhipicephalus</taxon>
        <taxon>Rhipicephalus</taxon>
    </lineage>
</organism>
<feature type="domain" description="CCHC-type" evidence="3">
    <location>
        <begin position="234"/>
        <end position="249"/>
    </location>
</feature>
<dbReference type="InterPro" id="IPR001878">
    <property type="entry name" value="Znf_CCHC"/>
</dbReference>
<dbReference type="PROSITE" id="PS50158">
    <property type="entry name" value="ZF_CCHC"/>
    <property type="match status" value="1"/>
</dbReference>
<evidence type="ECO:0000313" key="4">
    <source>
        <dbReference type="EMBL" id="KAH7943888.1"/>
    </source>
</evidence>
<dbReference type="VEuPathDB" id="VectorBase:RSAN_042038"/>
<feature type="compositionally biased region" description="Basic and acidic residues" evidence="2">
    <location>
        <begin position="304"/>
        <end position="331"/>
    </location>
</feature>
<protein>
    <recommendedName>
        <fullName evidence="3">CCHC-type domain-containing protein</fullName>
    </recommendedName>
</protein>
<feature type="compositionally biased region" description="Low complexity" evidence="2">
    <location>
        <begin position="369"/>
        <end position="380"/>
    </location>
</feature>
<feature type="compositionally biased region" description="Basic residues" evidence="2">
    <location>
        <begin position="333"/>
        <end position="348"/>
    </location>
</feature>
<keyword evidence="5" id="KW-1185">Reference proteome</keyword>
<evidence type="ECO:0000256" key="2">
    <source>
        <dbReference type="SAM" id="MobiDB-lite"/>
    </source>
</evidence>
<keyword evidence="1" id="KW-0862">Zinc</keyword>
<keyword evidence="1" id="KW-0863">Zinc-finger</keyword>
<dbReference type="AlphaFoldDB" id="A0A9D4PJS2"/>
<feature type="compositionally biased region" description="Low complexity" evidence="2">
    <location>
        <begin position="564"/>
        <end position="586"/>
    </location>
</feature>
<feature type="region of interest" description="Disordered" evidence="2">
    <location>
        <begin position="302"/>
        <end position="383"/>
    </location>
</feature>
<gene>
    <name evidence="4" type="ORF">HPB52_012538</name>
</gene>
<dbReference type="GO" id="GO:0008270">
    <property type="term" value="F:zinc ion binding"/>
    <property type="evidence" value="ECO:0007669"/>
    <property type="project" value="UniProtKB-KW"/>
</dbReference>
<accession>A0A9D4PJS2</accession>
<feature type="region of interest" description="Disordered" evidence="2">
    <location>
        <begin position="564"/>
        <end position="593"/>
    </location>
</feature>
<reference evidence="4" key="1">
    <citation type="journal article" date="2020" name="Cell">
        <title>Large-Scale Comparative Analyses of Tick Genomes Elucidate Their Genetic Diversity and Vector Capacities.</title>
        <authorList>
            <consortium name="Tick Genome and Microbiome Consortium (TIGMIC)"/>
            <person name="Jia N."/>
            <person name="Wang J."/>
            <person name="Shi W."/>
            <person name="Du L."/>
            <person name="Sun Y."/>
            <person name="Zhan W."/>
            <person name="Jiang J.F."/>
            <person name="Wang Q."/>
            <person name="Zhang B."/>
            <person name="Ji P."/>
            <person name="Bell-Sakyi L."/>
            <person name="Cui X.M."/>
            <person name="Yuan T.T."/>
            <person name="Jiang B.G."/>
            <person name="Yang W.F."/>
            <person name="Lam T.T."/>
            <person name="Chang Q.C."/>
            <person name="Ding S.J."/>
            <person name="Wang X.J."/>
            <person name="Zhu J.G."/>
            <person name="Ruan X.D."/>
            <person name="Zhao L."/>
            <person name="Wei J.T."/>
            <person name="Ye R.Z."/>
            <person name="Que T.C."/>
            <person name="Du C.H."/>
            <person name="Zhou Y.H."/>
            <person name="Cheng J.X."/>
            <person name="Dai P.F."/>
            <person name="Guo W.B."/>
            <person name="Han X.H."/>
            <person name="Huang E.J."/>
            <person name="Li L.F."/>
            <person name="Wei W."/>
            <person name="Gao Y.C."/>
            <person name="Liu J.Z."/>
            <person name="Shao H.Z."/>
            <person name="Wang X."/>
            <person name="Wang C.C."/>
            <person name="Yang T.C."/>
            <person name="Huo Q.B."/>
            <person name="Li W."/>
            <person name="Chen H.Y."/>
            <person name="Chen S.E."/>
            <person name="Zhou L.G."/>
            <person name="Ni X.B."/>
            <person name="Tian J.H."/>
            <person name="Sheng Y."/>
            <person name="Liu T."/>
            <person name="Pan Y.S."/>
            <person name="Xia L.Y."/>
            <person name="Li J."/>
            <person name="Zhao F."/>
            <person name="Cao W.C."/>
        </authorList>
    </citation>
    <scope>NUCLEOTIDE SEQUENCE</scope>
    <source>
        <strain evidence="4">Rsan-2018</strain>
    </source>
</reference>
<reference evidence="4" key="2">
    <citation type="submission" date="2021-09" db="EMBL/GenBank/DDBJ databases">
        <authorList>
            <person name="Jia N."/>
            <person name="Wang J."/>
            <person name="Shi W."/>
            <person name="Du L."/>
            <person name="Sun Y."/>
            <person name="Zhan W."/>
            <person name="Jiang J."/>
            <person name="Wang Q."/>
            <person name="Zhang B."/>
            <person name="Ji P."/>
            <person name="Sakyi L.B."/>
            <person name="Cui X."/>
            <person name="Yuan T."/>
            <person name="Jiang B."/>
            <person name="Yang W."/>
            <person name="Lam T.T.-Y."/>
            <person name="Chang Q."/>
            <person name="Ding S."/>
            <person name="Wang X."/>
            <person name="Zhu J."/>
            <person name="Ruan X."/>
            <person name="Zhao L."/>
            <person name="Wei J."/>
            <person name="Que T."/>
            <person name="Du C."/>
            <person name="Cheng J."/>
            <person name="Dai P."/>
            <person name="Han X."/>
            <person name="Huang E."/>
            <person name="Gao Y."/>
            <person name="Liu J."/>
            <person name="Shao H."/>
            <person name="Ye R."/>
            <person name="Li L."/>
            <person name="Wei W."/>
            <person name="Wang X."/>
            <person name="Wang C."/>
            <person name="Huo Q."/>
            <person name="Li W."/>
            <person name="Guo W."/>
            <person name="Chen H."/>
            <person name="Chen S."/>
            <person name="Zhou L."/>
            <person name="Zhou L."/>
            <person name="Ni X."/>
            <person name="Tian J."/>
            <person name="Zhou Y."/>
            <person name="Sheng Y."/>
            <person name="Liu T."/>
            <person name="Pan Y."/>
            <person name="Xia L."/>
            <person name="Li J."/>
            <person name="Zhao F."/>
            <person name="Cao W."/>
        </authorList>
    </citation>
    <scope>NUCLEOTIDE SEQUENCE</scope>
    <source>
        <strain evidence="4">Rsan-2018</strain>
        <tissue evidence="4">Larvae</tissue>
    </source>
</reference>
<evidence type="ECO:0000256" key="1">
    <source>
        <dbReference type="PROSITE-ProRule" id="PRU00047"/>
    </source>
</evidence>
<keyword evidence="1" id="KW-0479">Metal-binding</keyword>
<feature type="region of interest" description="Disordered" evidence="2">
    <location>
        <begin position="439"/>
        <end position="487"/>
    </location>
</feature>
<proteinExistence type="predicted"/>
<feature type="region of interest" description="Disordered" evidence="2">
    <location>
        <begin position="1"/>
        <end position="53"/>
    </location>
</feature>
<comment type="caution">
    <text evidence="4">The sequence shown here is derived from an EMBL/GenBank/DDBJ whole genome shotgun (WGS) entry which is preliminary data.</text>
</comment>
<sequence>MEVLVQGENISQEEFEAGTGWSTVGSKKRTTERPATSDFGTHPATGSRKQQREQKLKQQLIKASRMPYLPKGDFKIIIRPKGGLNIAQLGAARVASCVYQAAGIPAEHREDDTVCLNVQQNIIVVSTPSESNADRYQRVERLVVNGQAYETNAYESAPDLTSKGVIRGIPLEDSPRDITAQVVTPKNPTAIAAKRLSNTTNVIVLFSGLKVPTFVRYGGALIKCALYRKQLDLCHQCGRLGHRMDVCPSPQDRVCRGCGTANPGPDHQCNPCCQLCGGEHLTADRKCKARFKLPYTVKRRRWERQRQREEELLASEATREAIGRPSREARSSSRSRARSRTRQSRSRSRTPAPARPRSRSHTPGPPPQHSRSQSRSRGSGLAAEDATYKVGWVDVVKGSSRRGGSGETAAFREMAEMRRENAQLRELIANLTREIQELKNNRKADVSPRPSSSHGGAAAETPDNHMEEDDNPPPPKRKAPAVISQTGSQLTDLGQKLTEMQSALKDQAEAVGNLTLAISTIMSRLDKFENNVATLSLRVAKLQPVTTAGAPTTGVTSNQFQNAATSTAAVSGVVQSTTPQSSTSRTEQNRQTR</sequence>